<comment type="caution">
    <text evidence="1">The sequence shown here is derived from an EMBL/GenBank/DDBJ whole genome shotgun (WGS) entry which is preliminary data.</text>
</comment>
<name>A0ABP9VFV6_9DEIO</name>
<keyword evidence="2" id="KW-1185">Reference proteome</keyword>
<accession>A0ABP9VFV6</accession>
<dbReference type="RefSeq" id="WP_353543425.1">
    <property type="nucleotide sequence ID" value="NZ_BAABRN010000050.1"/>
</dbReference>
<proteinExistence type="predicted"/>
<evidence type="ECO:0000313" key="2">
    <source>
        <dbReference type="Proteomes" id="UP001458946"/>
    </source>
</evidence>
<gene>
    <name evidence="1" type="ORF">Dxin01_03213</name>
</gene>
<sequence>MNARLPKVPPLPLALVLGVLTLGVWANLTLWHGPSISVVNHSGKIVEGVQICLPSGQCVSRPRLWPHQAWRVPLPAQHSSGVQLQTPQHQLTASLRPELGVQFVLKEGGRVQAVQ</sequence>
<reference evidence="1 2" key="1">
    <citation type="submission" date="2024-02" db="EMBL/GenBank/DDBJ databases">
        <title>Deinococcus xinjiangensis NBRC 107630.</title>
        <authorList>
            <person name="Ichikawa N."/>
            <person name="Katano-Makiyama Y."/>
            <person name="Hidaka K."/>
        </authorList>
    </citation>
    <scope>NUCLEOTIDE SEQUENCE [LARGE SCALE GENOMIC DNA]</scope>
    <source>
        <strain evidence="1 2">NBRC 107630</strain>
    </source>
</reference>
<protein>
    <submittedName>
        <fullName evidence="1">Uncharacterized protein</fullName>
    </submittedName>
</protein>
<organism evidence="1 2">
    <name type="scientific">Deinococcus xinjiangensis</name>
    <dbReference type="NCBI Taxonomy" id="457454"/>
    <lineage>
        <taxon>Bacteria</taxon>
        <taxon>Thermotogati</taxon>
        <taxon>Deinococcota</taxon>
        <taxon>Deinococci</taxon>
        <taxon>Deinococcales</taxon>
        <taxon>Deinococcaceae</taxon>
        <taxon>Deinococcus</taxon>
    </lineage>
</organism>
<dbReference type="Proteomes" id="UP001458946">
    <property type="component" value="Unassembled WGS sequence"/>
</dbReference>
<evidence type="ECO:0000313" key="1">
    <source>
        <dbReference type="EMBL" id="GAA5503455.1"/>
    </source>
</evidence>
<dbReference type="EMBL" id="BAABRN010000050">
    <property type="protein sequence ID" value="GAA5503455.1"/>
    <property type="molecule type" value="Genomic_DNA"/>
</dbReference>